<reference key="2">
    <citation type="submission" date="2011-10" db="EMBL/GenBank/DDBJ databases">
        <title>The genome and transcriptome sequence of Clonorchis sinensis provide insights into the carcinogenic liver fluke.</title>
        <authorList>
            <person name="Wang X."/>
            <person name="Huang Y."/>
            <person name="Chen W."/>
            <person name="Liu H."/>
            <person name="Guo L."/>
            <person name="Chen Y."/>
            <person name="Luo F."/>
            <person name="Zhou W."/>
            <person name="Sun J."/>
            <person name="Mao Q."/>
            <person name="Liang P."/>
            <person name="Zhou C."/>
            <person name="Tian Y."/>
            <person name="Men J."/>
            <person name="Lv X."/>
            <person name="Huang L."/>
            <person name="Zhou J."/>
            <person name="Hu Y."/>
            <person name="Li R."/>
            <person name="Zhang F."/>
            <person name="Lei H."/>
            <person name="Li X."/>
            <person name="Hu X."/>
            <person name="Liang C."/>
            <person name="Xu J."/>
            <person name="Wu Z."/>
            <person name="Yu X."/>
        </authorList>
    </citation>
    <scope>NUCLEOTIDE SEQUENCE</scope>
    <source>
        <strain>Henan</strain>
    </source>
</reference>
<dbReference type="GO" id="GO:0031490">
    <property type="term" value="F:chromatin DNA binding"/>
    <property type="evidence" value="ECO:0007669"/>
    <property type="project" value="TreeGrafter"/>
</dbReference>
<feature type="region of interest" description="Disordered" evidence="7">
    <location>
        <begin position="214"/>
        <end position="318"/>
    </location>
</feature>
<feature type="transmembrane region" description="Helical" evidence="8">
    <location>
        <begin position="469"/>
        <end position="488"/>
    </location>
</feature>
<proteinExistence type="predicted"/>
<dbReference type="GO" id="GO:0030514">
    <property type="term" value="P:negative regulation of BMP signaling pathway"/>
    <property type="evidence" value="ECO:0007669"/>
    <property type="project" value="TreeGrafter"/>
</dbReference>
<evidence type="ECO:0000256" key="8">
    <source>
        <dbReference type="SAM" id="Phobius"/>
    </source>
</evidence>
<dbReference type="GO" id="GO:0005637">
    <property type="term" value="C:nuclear inner membrane"/>
    <property type="evidence" value="ECO:0007669"/>
    <property type="project" value="UniProtKB-SubCell"/>
</dbReference>
<feature type="transmembrane region" description="Helical" evidence="8">
    <location>
        <begin position="609"/>
        <end position="629"/>
    </location>
</feature>
<keyword evidence="3 8" id="KW-0812">Transmembrane</keyword>
<evidence type="ECO:0000313" key="11">
    <source>
        <dbReference type="Proteomes" id="UP000008909"/>
    </source>
</evidence>
<evidence type="ECO:0000256" key="1">
    <source>
        <dbReference type="ARBA" id="ARBA00004540"/>
    </source>
</evidence>
<evidence type="ECO:0000256" key="7">
    <source>
        <dbReference type="SAM" id="MobiDB-lite"/>
    </source>
</evidence>
<feature type="compositionally biased region" description="Low complexity" evidence="7">
    <location>
        <begin position="225"/>
        <end position="241"/>
    </location>
</feature>
<feature type="transmembrane region" description="Helical" evidence="8">
    <location>
        <begin position="668"/>
        <end position="693"/>
    </location>
</feature>
<dbReference type="EMBL" id="DF142860">
    <property type="protein sequence ID" value="GAA47917.1"/>
    <property type="molecule type" value="Genomic_DNA"/>
</dbReference>
<name>G7Y4N1_CLOSI</name>
<dbReference type="InterPro" id="IPR041885">
    <property type="entry name" value="MAN1_winged_helix_dom"/>
</dbReference>
<dbReference type="Gene3D" id="3.30.70.330">
    <property type="match status" value="1"/>
</dbReference>
<evidence type="ECO:0000256" key="4">
    <source>
        <dbReference type="ARBA" id="ARBA00022989"/>
    </source>
</evidence>
<dbReference type="Gene3D" id="1.10.10.1180">
    <property type="entry name" value="MAN1, winged-helix domain"/>
    <property type="match status" value="1"/>
</dbReference>
<sequence length="919" mass="103165">MDVGAAKQWSLDWHLPLNDGKCVHMPFGGDSANSFIMHGEKGPEDIMRIDAKKGLGIWLSPNLSFSLNLGNSAQKAFAVPRMIRHTLSRITRTDSKVLYGVHVRPLPEYANPVVYSGRTKDVILIDGAQQAATKMVAGLKSLDYETRLAVLDLFPLEYRRLRGDLILTYALFEQGLANRFFTVDSANTRRGHGVSRAGNTPNGVTTGRSDVTTTVLPTNGPTVNPTPRSSTSSRLSLGRLPAPTFSSLATPSSSTRPDTFRTPRVPGDTHYLSRDVTPQRAAGHTPTRKTYIYYKGGQSSESETDEEPGERPSPFASTMSRVTGWLRGGEKQKGSSTPLTFGRFVKPRLSWDPRDEGHIQISDTDHSDAEILQRDPLTRRYRSSMGGPRDKGTVTSTSLLFTPPRSTEKVSSPTLRSVFSIMSDDQDGDIGNRRFGPTKEPYQRQYPQLDSTSCMGRLISCVATHVPNLILVCGVVAICVLALSYIILRDHHGEVGKLADLQKIVCGSPAKPGKEHSLETMVSYHPFNDNMMFFQGCLHQGDLDEALPVLGIAYDILSRYAGEYHCGTTKLDSPRMSSSAAMRLVEHEWQTHTAPSDHEVSFPNIWRNVLFVVIHVGWVHFKLVAYDLYGNELDPKSKPTPGPNDVVQLESIQPYFSGLCRMRFWVSWLAQMCVTVFWIVMTLVLVIGILFLLRWIRQKRLRMLEQKTARIRDLVAEVVHLLQQQLRDNEVDPDQPPYVPVFALRDSLRQKHQDLAQLWPEVVRYVYEVETCIGVRDWRGIGETWQWQGGTGWQGSALSDKSQKPPFIVPPTECLKIRNMFSTDRLDERDKRRIKRELLKKLVNCGSILHIGLDNVGTKGLVYVKCADADTAGRVYHAIHANYFDGRLLTVKFLRDTKYCLRFPEAHGIHVPLNVTDLE</sequence>
<evidence type="ECO:0000259" key="9">
    <source>
        <dbReference type="Pfam" id="PF09402"/>
    </source>
</evidence>
<dbReference type="InterPro" id="IPR018996">
    <property type="entry name" value="Man1/Src1-like_C"/>
</dbReference>
<evidence type="ECO:0000256" key="5">
    <source>
        <dbReference type="ARBA" id="ARBA00023136"/>
    </source>
</evidence>
<evidence type="ECO:0000256" key="6">
    <source>
        <dbReference type="ARBA" id="ARBA00023242"/>
    </source>
</evidence>
<protein>
    <submittedName>
        <fullName evidence="10">Inner nuclear membrane protein Man1</fullName>
    </submittedName>
</protein>
<dbReference type="AlphaFoldDB" id="G7Y4N1"/>
<comment type="subcellular location">
    <subcellularLocation>
        <location evidence="1">Nucleus inner membrane</location>
    </subcellularLocation>
</comment>
<accession>G7Y4N1</accession>
<evidence type="ECO:0000256" key="3">
    <source>
        <dbReference type="ARBA" id="ARBA00022692"/>
    </source>
</evidence>
<dbReference type="Proteomes" id="UP000008909">
    <property type="component" value="Unassembled WGS sequence"/>
</dbReference>
<reference evidence="10" key="1">
    <citation type="journal article" date="2011" name="Genome Biol.">
        <title>The draft genome of the carcinogenic human liver fluke Clonorchis sinensis.</title>
        <authorList>
            <person name="Wang X."/>
            <person name="Chen W."/>
            <person name="Huang Y."/>
            <person name="Sun J."/>
            <person name="Men J."/>
            <person name="Liu H."/>
            <person name="Luo F."/>
            <person name="Guo L."/>
            <person name="Lv X."/>
            <person name="Deng C."/>
            <person name="Zhou C."/>
            <person name="Fan Y."/>
            <person name="Li X."/>
            <person name="Huang L."/>
            <person name="Hu Y."/>
            <person name="Liang C."/>
            <person name="Hu X."/>
            <person name="Xu J."/>
            <person name="Yu X."/>
        </authorList>
    </citation>
    <scope>NUCLEOTIDE SEQUENCE [LARGE SCALE GENOMIC DNA]</scope>
    <source>
        <strain evidence="10">Henan</strain>
    </source>
</reference>
<dbReference type="PANTHER" id="PTHR13428:SF12">
    <property type="entry name" value="INNER NUCLEAR MEMBRANE PROTEIN MAN1"/>
    <property type="match status" value="1"/>
</dbReference>
<dbReference type="Pfam" id="PF09402">
    <property type="entry name" value="MSC"/>
    <property type="match status" value="1"/>
</dbReference>
<evidence type="ECO:0000313" key="10">
    <source>
        <dbReference type="EMBL" id="GAA47917.1"/>
    </source>
</evidence>
<organism evidence="10 11">
    <name type="scientific">Clonorchis sinensis</name>
    <name type="common">Chinese liver fluke</name>
    <dbReference type="NCBI Taxonomy" id="79923"/>
    <lineage>
        <taxon>Eukaryota</taxon>
        <taxon>Metazoa</taxon>
        <taxon>Spiralia</taxon>
        <taxon>Lophotrochozoa</taxon>
        <taxon>Platyhelminthes</taxon>
        <taxon>Trematoda</taxon>
        <taxon>Digenea</taxon>
        <taxon>Opisthorchiida</taxon>
        <taxon>Opisthorchiata</taxon>
        <taxon>Opisthorchiidae</taxon>
        <taxon>Clonorchis</taxon>
    </lineage>
</organism>
<keyword evidence="6" id="KW-0539">Nucleus</keyword>
<keyword evidence="2" id="KW-0597">Phosphoprotein</keyword>
<keyword evidence="4 8" id="KW-1133">Transmembrane helix</keyword>
<gene>
    <name evidence="10" type="ORF">CLF_100964</name>
</gene>
<dbReference type="PANTHER" id="PTHR13428">
    <property type="entry name" value="INNER NUCLEAR MEMBRANE PROTEIN MAN1 LEM DOMAIN CONTAINING PROTEIN"/>
    <property type="match status" value="1"/>
</dbReference>
<feature type="domain" description="Man1/Src1-like C-terminal" evidence="9">
    <location>
        <begin position="553"/>
        <end position="789"/>
    </location>
</feature>
<keyword evidence="5 8" id="KW-0472">Membrane</keyword>
<keyword evidence="11" id="KW-1185">Reference proteome</keyword>
<feature type="region of interest" description="Disordered" evidence="7">
    <location>
        <begin position="380"/>
        <end position="413"/>
    </location>
</feature>
<feature type="compositionally biased region" description="Polar residues" evidence="7">
    <location>
        <begin position="244"/>
        <end position="257"/>
    </location>
</feature>
<dbReference type="InterPro" id="IPR012677">
    <property type="entry name" value="Nucleotide-bd_a/b_plait_sf"/>
</dbReference>
<dbReference type="GO" id="GO:0006998">
    <property type="term" value="P:nuclear envelope organization"/>
    <property type="evidence" value="ECO:0007669"/>
    <property type="project" value="TreeGrafter"/>
</dbReference>
<evidence type="ECO:0000256" key="2">
    <source>
        <dbReference type="ARBA" id="ARBA00022553"/>
    </source>
</evidence>
<dbReference type="InterPro" id="IPR052277">
    <property type="entry name" value="INM_ESCRT-Associated"/>
</dbReference>
<feature type="compositionally biased region" description="Polar residues" evidence="7">
    <location>
        <begin position="214"/>
        <end position="223"/>
    </location>
</feature>